<accession>A0AAW2P8D9</accession>
<protein>
    <recommendedName>
        <fullName evidence="3">Zinc finger PMZ-type domain-containing protein</fullName>
    </recommendedName>
</protein>
<dbReference type="AlphaFoldDB" id="A0AAW2P8D9"/>
<gene>
    <name evidence="2" type="ORF">Scaly_1604900</name>
</gene>
<feature type="compositionally biased region" description="Polar residues" evidence="1">
    <location>
        <begin position="7"/>
        <end position="17"/>
    </location>
</feature>
<feature type="compositionally biased region" description="Acidic residues" evidence="1">
    <location>
        <begin position="58"/>
        <end position="77"/>
    </location>
</feature>
<feature type="compositionally biased region" description="Basic residues" evidence="1">
    <location>
        <begin position="209"/>
        <end position="220"/>
    </location>
</feature>
<feature type="compositionally biased region" description="Basic and acidic residues" evidence="1">
    <location>
        <begin position="199"/>
        <end position="208"/>
    </location>
</feature>
<dbReference type="EMBL" id="JACGWM010000009">
    <property type="protein sequence ID" value="KAL0352162.1"/>
    <property type="molecule type" value="Genomic_DNA"/>
</dbReference>
<evidence type="ECO:0000313" key="2">
    <source>
        <dbReference type="EMBL" id="KAL0352162.1"/>
    </source>
</evidence>
<evidence type="ECO:0000256" key="1">
    <source>
        <dbReference type="SAM" id="MobiDB-lite"/>
    </source>
</evidence>
<organism evidence="2">
    <name type="scientific">Sesamum calycinum</name>
    <dbReference type="NCBI Taxonomy" id="2727403"/>
    <lineage>
        <taxon>Eukaryota</taxon>
        <taxon>Viridiplantae</taxon>
        <taxon>Streptophyta</taxon>
        <taxon>Embryophyta</taxon>
        <taxon>Tracheophyta</taxon>
        <taxon>Spermatophyta</taxon>
        <taxon>Magnoliopsida</taxon>
        <taxon>eudicotyledons</taxon>
        <taxon>Gunneridae</taxon>
        <taxon>Pentapetalae</taxon>
        <taxon>asterids</taxon>
        <taxon>lamiids</taxon>
        <taxon>Lamiales</taxon>
        <taxon>Pedaliaceae</taxon>
        <taxon>Sesamum</taxon>
    </lineage>
</organism>
<sequence>MNEVNRENQNSENSQGFEESEYDIDSDNNGDSSDDTGDEQPRDELDVAEKNIVRLEQNSEDATNDESGEDGAEEEDAVQTGDDFSSDTIDFVLGVCMEILREQVSEGWLSKPHCRMQLKQPLKWELTGIPCKHGMSAIVCQGLNPEDFVHHCYMVDTYLAVYKPAIHAVNGPKLWAKAGFIPPLSPNFGRSVGKPSRARKLEPIEPTRKTKKKARGRKQPAKLSRQPYSARKRTSNTSGKEQLVTKKKKSDTISATTNVLINEDVPDLTVMEPIIMVPTPQLTMPHPPPILD</sequence>
<comment type="caution">
    <text evidence="2">The sequence shown here is derived from an EMBL/GenBank/DDBJ whole genome shotgun (WGS) entry which is preliminary data.</text>
</comment>
<feature type="compositionally biased region" description="Acidic residues" evidence="1">
    <location>
        <begin position="18"/>
        <end position="38"/>
    </location>
</feature>
<feature type="region of interest" description="Disordered" evidence="1">
    <location>
        <begin position="189"/>
        <end position="252"/>
    </location>
</feature>
<feature type="region of interest" description="Disordered" evidence="1">
    <location>
        <begin position="1"/>
        <end position="85"/>
    </location>
</feature>
<name>A0AAW2P8D9_9LAMI</name>
<evidence type="ECO:0008006" key="3">
    <source>
        <dbReference type="Google" id="ProtNLM"/>
    </source>
</evidence>
<feature type="compositionally biased region" description="Basic and acidic residues" evidence="1">
    <location>
        <begin position="39"/>
        <end position="53"/>
    </location>
</feature>
<reference evidence="2" key="1">
    <citation type="submission" date="2020-06" db="EMBL/GenBank/DDBJ databases">
        <authorList>
            <person name="Li T."/>
            <person name="Hu X."/>
            <person name="Zhang T."/>
            <person name="Song X."/>
            <person name="Zhang H."/>
            <person name="Dai N."/>
            <person name="Sheng W."/>
            <person name="Hou X."/>
            <person name="Wei L."/>
        </authorList>
    </citation>
    <scope>NUCLEOTIDE SEQUENCE</scope>
    <source>
        <strain evidence="2">KEN8</strain>
        <tissue evidence="2">Leaf</tissue>
    </source>
</reference>
<reference evidence="2" key="2">
    <citation type="journal article" date="2024" name="Plant">
        <title>Genomic evolution and insights into agronomic trait innovations of Sesamum species.</title>
        <authorList>
            <person name="Miao H."/>
            <person name="Wang L."/>
            <person name="Qu L."/>
            <person name="Liu H."/>
            <person name="Sun Y."/>
            <person name="Le M."/>
            <person name="Wang Q."/>
            <person name="Wei S."/>
            <person name="Zheng Y."/>
            <person name="Lin W."/>
            <person name="Duan Y."/>
            <person name="Cao H."/>
            <person name="Xiong S."/>
            <person name="Wang X."/>
            <person name="Wei L."/>
            <person name="Li C."/>
            <person name="Ma Q."/>
            <person name="Ju M."/>
            <person name="Zhao R."/>
            <person name="Li G."/>
            <person name="Mu C."/>
            <person name="Tian Q."/>
            <person name="Mei H."/>
            <person name="Zhang T."/>
            <person name="Gao T."/>
            <person name="Zhang H."/>
        </authorList>
    </citation>
    <scope>NUCLEOTIDE SEQUENCE</scope>
    <source>
        <strain evidence="2">KEN8</strain>
    </source>
</reference>
<proteinExistence type="predicted"/>